<comment type="caution">
    <text evidence="9">The sequence shown here is derived from an EMBL/GenBank/DDBJ whole genome shotgun (WGS) entry which is preliminary data.</text>
</comment>
<evidence type="ECO:0000259" key="8">
    <source>
        <dbReference type="Pfam" id="PF02308"/>
    </source>
</evidence>
<feature type="transmembrane region" description="Helical" evidence="7">
    <location>
        <begin position="32"/>
        <end position="52"/>
    </location>
</feature>
<comment type="caution">
    <text evidence="7">Lacks conserved residue(s) required for the propagation of feature annotation.</text>
</comment>
<evidence type="ECO:0000256" key="5">
    <source>
        <dbReference type="ARBA" id="ARBA00022989"/>
    </source>
</evidence>
<dbReference type="PANTHER" id="PTHR33778:SF1">
    <property type="entry name" value="MAGNESIUM TRANSPORTER YHID-RELATED"/>
    <property type="match status" value="1"/>
</dbReference>
<accession>A0A916W292</accession>
<keyword evidence="4 7" id="KW-0812">Transmembrane</keyword>
<keyword evidence="6 7" id="KW-0472">Membrane</keyword>
<evidence type="ECO:0000256" key="1">
    <source>
        <dbReference type="ARBA" id="ARBA00004651"/>
    </source>
</evidence>
<comment type="similarity">
    <text evidence="2 7">Belongs to the MgtC/SapB family.</text>
</comment>
<dbReference type="Pfam" id="PF02308">
    <property type="entry name" value="MgtC"/>
    <property type="match status" value="1"/>
</dbReference>
<dbReference type="PANTHER" id="PTHR33778">
    <property type="entry name" value="PROTEIN MGTC"/>
    <property type="match status" value="1"/>
</dbReference>
<gene>
    <name evidence="9" type="ORF">GCM10011499_33350</name>
</gene>
<keyword evidence="5 7" id="KW-1133">Transmembrane helix</keyword>
<evidence type="ECO:0000256" key="3">
    <source>
        <dbReference type="ARBA" id="ARBA00022475"/>
    </source>
</evidence>
<dbReference type="InterPro" id="IPR049177">
    <property type="entry name" value="MgtC_SapB_SrpB_YhiD_N"/>
</dbReference>
<sequence length="164" mass="17297">MIEDLEMVGRLGLAACGGILLGFDRELRGMSAGIRTHGLVALSSAAITISALMLHESFRATSNGDAIDPLRVIQGLAQAIGFIAAGAIVFTRGHVHNLTSAANIWLAASLGIIVGAGQYLLFLATISIGFTLITVVRLAERLLPGSIKHRQKKNSRSDQEPPQS</sequence>
<protein>
    <recommendedName>
        <fullName evidence="7">Protein MgtC</fullName>
    </recommendedName>
</protein>
<dbReference type="RefSeq" id="WP_127070590.1">
    <property type="nucleotide sequence ID" value="NZ_BMKB01000006.1"/>
</dbReference>
<keyword evidence="3" id="KW-1003">Cell membrane</keyword>
<evidence type="ECO:0000256" key="4">
    <source>
        <dbReference type="ARBA" id="ARBA00022692"/>
    </source>
</evidence>
<evidence type="ECO:0000313" key="9">
    <source>
        <dbReference type="EMBL" id="GGA60438.1"/>
    </source>
</evidence>
<proteinExistence type="inferred from homology"/>
<evidence type="ECO:0000256" key="7">
    <source>
        <dbReference type="RuleBase" id="RU365041"/>
    </source>
</evidence>
<dbReference type="Proteomes" id="UP000596977">
    <property type="component" value="Unassembled WGS sequence"/>
</dbReference>
<dbReference type="AlphaFoldDB" id="A0A916W292"/>
<dbReference type="PRINTS" id="PR01837">
    <property type="entry name" value="MGTCSAPBPROT"/>
</dbReference>
<comment type="subcellular location">
    <subcellularLocation>
        <location evidence="7">Cell inner membrane</location>
        <topology evidence="7">Multi-pass membrane protein</topology>
    </subcellularLocation>
    <subcellularLocation>
        <location evidence="1">Cell membrane</location>
        <topology evidence="1">Multi-pass membrane protein</topology>
    </subcellularLocation>
</comment>
<keyword evidence="7" id="KW-0997">Cell inner membrane</keyword>
<dbReference type="EMBL" id="BMKB01000006">
    <property type="protein sequence ID" value="GGA60438.1"/>
    <property type="molecule type" value="Genomic_DNA"/>
</dbReference>
<dbReference type="InterPro" id="IPR003416">
    <property type="entry name" value="MgtC/SapB/SrpB/YhiD_fam"/>
</dbReference>
<evidence type="ECO:0000313" key="10">
    <source>
        <dbReference type="Proteomes" id="UP000596977"/>
    </source>
</evidence>
<reference evidence="9 10" key="1">
    <citation type="journal article" date="2014" name="Int. J. Syst. Evol. Microbiol.">
        <title>Complete genome sequence of Corynebacterium casei LMG S-19264T (=DSM 44701T), isolated from a smear-ripened cheese.</title>
        <authorList>
            <consortium name="US DOE Joint Genome Institute (JGI-PGF)"/>
            <person name="Walter F."/>
            <person name="Albersmeier A."/>
            <person name="Kalinowski J."/>
            <person name="Ruckert C."/>
        </authorList>
    </citation>
    <scope>NUCLEOTIDE SEQUENCE [LARGE SCALE GENOMIC DNA]</scope>
    <source>
        <strain evidence="9 10">CGMCC 1.15896</strain>
    </source>
</reference>
<dbReference type="OrthoDB" id="9811198at2"/>
<dbReference type="GO" id="GO:0005886">
    <property type="term" value="C:plasma membrane"/>
    <property type="evidence" value="ECO:0007669"/>
    <property type="project" value="UniProtKB-SubCell"/>
</dbReference>
<evidence type="ECO:0000256" key="2">
    <source>
        <dbReference type="ARBA" id="ARBA00009298"/>
    </source>
</evidence>
<name>A0A916W292_9HYPH</name>
<keyword evidence="10" id="KW-1185">Reference proteome</keyword>
<organism evidence="9 10">
    <name type="scientific">Pelagibacterium lentulum</name>
    <dbReference type="NCBI Taxonomy" id="2029865"/>
    <lineage>
        <taxon>Bacteria</taxon>
        <taxon>Pseudomonadati</taxon>
        <taxon>Pseudomonadota</taxon>
        <taxon>Alphaproteobacteria</taxon>
        <taxon>Hyphomicrobiales</taxon>
        <taxon>Devosiaceae</taxon>
        <taxon>Pelagibacterium</taxon>
    </lineage>
</organism>
<evidence type="ECO:0000256" key="6">
    <source>
        <dbReference type="ARBA" id="ARBA00023136"/>
    </source>
</evidence>
<feature type="transmembrane region" description="Helical" evidence="7">
    <location>
        <begin position="72"/>
        <end position="90"/>
    </location>
</feature>
<feature type="domain" description="MgtC/SapB/SrpB/YhiD N-terminal" evidence="8">
    <location>
        <begin position="11"/>
        <end position="138"/>
    </location>
</feature>